<dbReference type="EMBL" id="JBJQND010000007">
    <property type="protein sequence ID" value="KAL3872422.1"/>
    <property type="molecule type" value="Genomic_DNA"/>
</dbReference>
<evidence type="ECO:0000256" key="1">
    <source>
        <dbReference type="SAM" id="MobiDB-lite"/>
    </source>
</evidence>
<keyword evidence="2" id="KW-1133">Transmembrane helix</keyword>
<protein>
    <submittedName>
        <fullName evidence="3">Uncharacterized protein</fullName>
    </submittedName>
</protein>
<feature type="region of interest" description="Disordered" evidence="1">
    <location>
        <begin position="585"/>
        <end position="605"/>
    </location>
</feature>
<organism evidence="3 4">
    <name type="scientific">Sinanodonta woodiana</name>
    <name type="common">Chinese pond mussel</name>
    <name type="synonym">Anodonta woodiana</name>
    <dbReference type="NCBI Taxonomy" id="1069815"/>
    <lineage>
        <taxon>Eukaryota</taxon>
        <taxon>Metazoa</taxon>
        <taxon>Spiralia</taxon>
        <taxon>Lophotrochozoa</taxon>
        <taxon>Mollusca</taxon>
        <taxon>Bivalvia</taxon>
        <taxon>Autobranchia</taxon>
        <taxon>Heteroconchia</taxon>
        <taxon>Palaeoheterodonta</taxon>
        <taxon>Unionida</taxon>
        <taxon>Unionoidea</taxon>
        <taxon>Unionidae</taxon>
        <taxon>Unioninae</taxon>
        <taxon>Sinanodonta</taxon>
    </lineage>
</organism>
<gene>
    <name evidence="3" type="ORF">ACJMK2_040349</name>
</gene>
<evidence type="ECO:0000256" key="2">
    <source>
        <dbReference type="SAM" id="Phobius"/>
    </source>
</evidence>
<dbReference type="AlphaFoldDB" id="A0ABD3WI75"/>
<sequence>MNVYVLIGTMVFVLGSIGWLKIKLSYQDKASLQYFASKSEEDTITWGLKLQLGENEDVDTENPTFQGTLRKQSSYLEAKIENSIVFKKGIEVPQHIKQLLSIDSSLGNNYRRKRDSNNLYRIDTLMVVDFSLFDRWKEVITKYYIPNTSVGNDVVLELIRSVYMLLIDRVNRRFSQLDDSDMLLRIHVKDIYIVNLEEVCPWNTTTVLSSSSSRLAISARTAQEELFNWLKAGDHVSIRDYNLIFGLTAMTILDDRNQSLQGYLGANEDGKDNNCSAHDQYIMSIPSVARTGQTKNYPWLFSGCTKTEIRQYFLDLPKICLPKLANSTVIPVYTGTLPGSRLTADQQCKIIQGEASYMCRWCINGACVASPRAPLAPDRCVHGDQPVVDFSPEGCHPYITNSKGECYNRTVSLACCQSCSAVSSNTEGCEYGDKENCSSIVARNCYTDSVFRKCCKTCPSYGTGIKECPYGDAVSGCDQSECSSYSESRLTQCCYTCDGRRTTTGVQTSMQSSVSNYNITTSTNATYTAASNKDDSQNWIVPVVVASAGILCIGIIVVSCAIYYKRGRRRCCTIHSMDAQSYDQQKLDRRVSERPPLPTPRDVQGLDLFTEGDGDETYEYIHANDIEDLPDIASSTGGSDSSGGYMEYITKGNAHEYLDLVRPGPILGLSRYNGATGARGEKKGEKSTKLIYVEMRSS</sequence>
<accession>A0ABD3WI75</accession>
<comment type="caution">
    <text evidence="3">The sequence shown here is derived from an EMBL/GenBank/DDBJ whole genome shotgun (WGS) entry which is preliminary data.</text>
</comment>
<reference evidence="3 4" key="1">
    <citation type="submission" date="2024-11" db="EMBL/GenBank/DDBJ databases">
        <title>Chromosome-level genome assembly of the freshwater bivalve Anodonta woodiana.</title>
        <authorList>
            <person name="Chen X."/>
        </authorList>
    </citation>
    <scope>NUCLEOTIDE SEQUENCE [LARGE SCALE GENOMIC DNA]</scope>
    <source>
        <strain evidence="3">MN2024</strain>
        <tissue evidence="3">Gills</tissue>
    </source>
</reference>
<keyword evidence="2" id="KW-0812">Transmembrane</keyword>
<proteinExistence type="predicted"/>
<evidence type="ECO:0000313" key="4">
    <source>
        <dbReference type="Proteomes" id="UP001634394"/>
    </source>
</evidence>
<dbReference type="Proteomes" id="UP001634394">
    <property type="component" value="Unassembled WGS sequence"/>
</dbReference>
<keyword evidence="4" id="KW-1185">Reference proteome</keyword>
<evidence type="ECO:0000313" key="3">
    <source>
        <dbReference type="EMBL" id="KAL3872422.1"/>
    </source>
</evidence>
<keyword evidence="2" id="KW-0472">Membrane</keyword>
<feature type="transmembrane region" description="Helical" evidence="2">
    <location>
        <begin position="539"/>
        <end position="564"/>
    </location>
</feature>
<name>A0ABD3WI75_SINWO</name>